<evidence type="ECO:0000259" key="2">
    <source>
        <dbReference type="Pfam" id="PF01370"/>
    </source>
</evidence>
<dbReference type="PANTHER" id="PTHR11092">
    <property type="entry name" value="SUGAR NUCLEOTIDE EPIMERASE RELATED"/>
    <property type="match status" value="1"/>
</dbReference>
<evidence type="ECO:0000256" key="1">
    <source>
        <dbReference type="ARBA" id="ARBA00009353"/>
    </source>
</evidence>
<feature type="domain" description="DUF1731" evidence="3">
    <location>
        <begin position="246"/>
        <end position="290"/>
    </location>
</feature>
<evidence type="ECO:0000259" key="3">
    <source>
        <dbReference type="Pfam" id="PF08338"/>
    </source>
</evidence>
<dbReference type="RefSeq" id="WP_203657201.1">
    <property type="nucleotide sequence ID" value="NZ_BONR01000006.1"/>
</dbReference>
<comment type="similarity">
    <text evidence="1">Belongs to the NAD(P)-dependent epimerase/dehydratase family. SDR39U1 subfamily.</text>
</comment>
<dbReference type="InterPro" id="IPR001509">
    <property type="entry name" value="Epimerase_deHydtase"/>
</dbReference>
<dbReference type="EMBL" id="BONR01000006">
    <property type="protein sequence ID" value="GIG55572.1"/>
    <property type="molecule type" value="Genomic_DNA"/>
</dbReference>
<dbReference type="NCBIfam" id="TIGR01777">
    <property type="entry name" value="yfcH"/>
    <property type="match status" value="1"/>
</dbReference>
<proteinExistence type="inferred from homology"/>
<dbReference type="Pfam" id="PF08338">
    <property type="entry name" value="DUF1731"/>
    <property type="match status" value="1"/>
</dbReference>
<evidence type="ECO:0000313" key="4">
    <source>
        <dbReference type="EMBL" id="GIG55572.1"/>
    </source>
</evidence>
<dbReference type="InterPro" id="IPR013549">
    <property type="entry name" value="DUF1731"/>
</dbReference>
<dbReference type="Pfam" id="PF01370">
    <property type="entry name" value="Epimerase"/>
    <property type="match status" value="1"/>
</dbReference>
<feature type="domain" description="NAD-dependent epimerase/dehydratase" evidence="2">
    <location>
        <begin position="3"/>
        <end position="219"/>
    </location>
</feature>
<dbReference type="AlphaFoldDB" id="A0A919UH48"/>
<dbReference type="Gene3D" id="3.40.50.720">
    <property type="entry name" value="NAD(P)-binding Rossmann-like Domain"/>
    <property type="match status" value="1"/>
</dbReference>
<organism evidence="4 5">
    <name type="scientific">Demequina activiva</name>
    <dbReference type="NCBI Taxonomy" id="1582364"/>
    <lineage>
        <taxon>Bacteria</taxon>
        <taxon>Bacillati</taxon>
        <taxon>Actinomycetota</taxon>
        <taxon>Actinomycetes</taxon>
        <taxon>Micrococcales</taxon>
        <taxon>Demequinaceae</taxon>
        <taxon>Demequina</taxon>
    </lineage>
</organism>
<keyword evidence="5" id="KW-1185">Reference proteome</keyword>
<dbReference type="Proteomes" id="UP000652354">
    <property type="component" value="Unassembled WGS sequence"/>
</dbReference>
<dbReference type="PANTHER" id="PTHR11092:SF0">
    <property type="entry name" value="EPIMERASE FAMILY PROTEIN SDR39U1"/>
    <property type="match status" value="1"/>
</dbReference>
<name>A0A919UH48_9MICO</name>
<dbReference type="InterPro" id="IPR010099">
    <property type="entry name" value="SDR39U1"/>
</dbReference>
<sequence>MRVVIAGSSGLIGTALKESLRADGHDAIALVRREARGAHESAWDPSKGEVDHQVLADADVVVNLAGASIGSRRLTDSYAQVVLQSRLDSTGTLARALADVSHTGVLLQGSAMGYYGDRGEERLSERSEPGTSLLAHIVTQWEAAAQPAVDAGVRTAFIRTGLVLAPHGGFAERLLPLVTRGLLRSLGSGDAWHSWITLHDHIRALRFLVDTDHHGAVNVVAPSPARDAHLIRAFSEAAGKHPGLPVPAWALRIVEGPAVEDLLSSQHATPGVLKRWGFTWDHPEIEAAAASVIRVH</sequence>
<reference evidence="4" key="1">
    <citation type="submission" date="2021-01" db="EMBL/GenBank/DDBJ databases">
        <title>Whole genome shotgun sequence of Demequina activiva NBRC 110675.</title>
        <authorList>
            <person name="Komaki H."/>
            <person name="Tamura T."/>
        </authorList>
    </citation>
    <scope>NUCLEOTIDE SEQUENCE</scope>
    <source>
        <strain evidence="4">NBRC 110675</strain>
    </source>
</reference>
<gene>
    <name evidence="4" type="ORF">Dac01nite_23240</name>
</gene>
<dbReference type="SUPFAM" id="SSF51735">
    <property type="entry name" value="NAD(P)-binding Rossmann-fold domains"/>
    <property type="match status" value="1"/>
</dbReference>
<accession>A0A919UH48</accession>
<protein>
    <submittedName>
        <fullName evidence="4">Epimerase</fullName>
    </submittedName>
</protein>
<dbReference type="InterPro" id="IPR036291">
    <property type="entry name" value="NAD(P)-bd_dom_sf"/>
</dbReference>
<evidence type="ECO:0000313" key="5">
    <source>
        <dbReference type="Proteomes" id="UP000652354"/>
    </source>
</evidence>
<comment type="caution">
    <text evidence="4">The sequence shown here is derived from an EMBL/GenBank/DDBJ whole genome shotgun (WGS) entry which is preliminary data.</text>
</comment>